<dbReference type="InterPro" id="IPR007313">
    <property type="entry name" value="FxsA"/>
</dbReference>
<feature type="transmembrane region" description="Helical" evidence="2">
    <location>
        <begin position="30"/>
        <end position="49"/>
    </location>
</feature>
<gene>
    <name evidence="3" type="ORF">AUP44_19095</name>
</gene>
<dbReference type="Pfam" id="PF04186">
    <property type="entry name" value="FxsA"/>
    <property type="match status" value="1"/>
</dbReference>
<dbReference type="OrthoDB" id="9792788at2"/>
<dbReference type="Proteomes" id="UP000075787">
    <property type="component" value="Unassembled WGS sequence"/>
</dbReference>
<dbReference type="PANTHER" id="PTHR35335">
    <property type="entry name" value="UPF0716 PROTEIN FXSA"/>
    <property type="match status" value="1"/>
</dbReference>
<proteinExistence type="predicted"/>
<feature type="region of interest" description="Disordered" evidence="1">
    <location>
        <begin position="146"/>
        <end position="174"/>
    </location>
</feature>
<dbReference type="GO" id="GO:0016020">
    <property type="term" value="C:membrane"/>
    <property type="evidence" value="ECO:0007669"/>
    <property type="project" value="InterPro"/>
</dbReference>
<dbReference type="GeneID" id="97244182"/>
<dbReference type="NCBIfam" id="NF008528">
    <property type="entry name" value="PRK11463.1-2"/>
    <property type="match status" value="1"/>
</dbReference>
<dbReference type="AlphaFoldDB" id="A0A162M0A2"/>
<keyword evidence="2" id="KW-0812">Transmembrane</keyword>
<organism evidence="3 4">
    <name type="scientific">Tistrella mobilis</name>
    <dbReference type="NCBI Taxonomy" id="171437"/>
    <lineage>
        <taxon>Bacteria</taxon>
        <taxon>Pseudomonadati</taxon>
        <taxon>Pseudomonadota</taxon>
        <taxon>Alphaproteobacteria</taxon>
        <taxon>Geminicoccales</taxon>
        <taxon>Geminicoccaceae</taxon>
        <taxon>Tistrella</taxon>
    </lineage>
</organism>
<dbReference type="EMBL" id="LPZR01000007">
    <property type="protein sequence ID" value="KYO57705.1"/>
    <property type="molecule type" value="Genomic_DNA"/>
</dbReference>
<evidence type="ECO:0000313" key="3">
    <source>
        <dbReference type="EMBL" id="KYO57705.1"/>
    </source>
</evidence>
<dbReference type="PANTHER" id="PTHR35335:SF1">
    <property type="entry name" value="UPF0716 PROTEIN FXSA"/>
    <property type="match status" value="1"/>
</dbReference>
<dbReference type="RefSeq" id="WP_062761286.1">
    <property type="nucleotide sequence ID" value="NZ_CP121045.1"/>
</dbReference>
<reference evidence="3 4" key="1">
    <citation type="submission" date="2015-12" db="EMBL/GenBank/DDBJ databases">
        <title>Genome sequence of Tistrella mobilis MCCC 1A02139.</title>
        <authorList>
            <person name="Lu L."/>
            <person name="Lai Q."/>
            <person name="Shao Z."/>
            <person name="Qian P."/>
        </authorList>
    </citation>
    <scope>NUCLEOTIDE SEQUENCE [LARGE SCALE GENOMIC DNA]</scope>
    <source>
        <strain evidence="3 4">MCCC 1A02139</strain>
    </source>
</reference>
<protein>
    <recommendedName>
        <fullName evidence="5">Exlusion protein FxsA</fullName>
    </recommendedName>
</protein>
<evidence type="ECO:0000313" key="4">
    <source>
        <dbReference type="Proteomes" id="UP000075787"/>
    </source>
</evidence>
<feature type="transmembrane region" description="Helical" evidence="2">
    <location>
        <begin position="6"/>
        <end position="23"/>
    </location>
</feature>
<name>A0A162M0A2_9PROT</name>
<accession>A0A162M0A2</accession>
<evidence type="ECO:0000256" key="1">
    <source>
        <dbReference type="SAM" id="MobiDB-lite"/>
    </source>
</evidence>
<feature type="region of interest" description="Disordered" evidence="1">
    <location>
        <begin position="122"/>
        <end position="141"/>
    </location>
</feature>
<evidence type="ECO:0008006" key="5">
    <source>
        <dbReference type="Google" id="ProtNLM"/>
    </source>
</evidence>
<sequence length="174" mass="18579">MVAAVSLLLAILFVPLIEVFLFIQVGSEIGALPTVALCVLTAVAGAAMLRHQGLKALTEARARLNRNEAPVDQVFDGLFLGLAAVLLMVPGFFTDAIGGLLLVPAIRRLLQTQILSRTRFVMTGRPGPGQPGSQWRSRDGSVIIEGEYSTPADRAGPADGRRRPDDDEPPLIGR</sequence>
<keyword evidence="2" id="KW-0472">Membrane</keyword>
<feature type="transmembrane region" description="Helical" evidence="2">
    <location>
        <begin position="78"/>
        <end position="103"/>
    </location>
</feature>
<comment type="caution">
    <text evidence="3">The sequence shown here is derived from an EMBL/GenBank/DDBJ whole genome shotgun (WGS) entry which is preliminary data.</text>
</comment>
<keyword evidence="2" id="KW-1133">Transmembrane helix</keyword>
<evidence type="ECO:0000256" key="2">
    <source>
        <dbReference type="SAM" id="Phobius"/>
    </source>
</evidence>